<accession>A0A0R1MDD5</accession>
<protein>
    <submittedName>
        <fullName evidence="4">Deor family transcriptional regulator</fullName>
    </submittedName>
</protein>
<dbReference type="Pfam" id="PF08220">
    <property type="entry name" value="HTH_DeoR"/>
    <property type="match status" value="1"/>
</dbReference>
<dbReference type="OrthoDB" id="9798651at2"/>
<dbReference type="SUPFAM" id="SSF100950">
    <property type="entry name" value="NagB/RpiA/CoA transferase-like"/>
    <property type="match status" value="1"/>
</dbReference>
<dbReference type="STRING" id="1423759.FC92_GL001158"/>
<dbReference type="PROSITE" id="PS51000">
    <property type="entry name" value="HTH_DEOR_2"/>
    <property type="match status" value="1"/>
</dbReference>
<evidence type="ECO:0000256" key="2">
    <source>
        <dbReference type="ARBA" id="ARBA00023163"/>
    </source>
</evidence>
<dbReference type="GO" id="GO:0003700">
    <property type="term" value="F:DNA-binding transcription factor activity"/>
    <property type="evidence" value="ECO:0007669"/>
    <property type="project" value="InterPro"/>
</dbReference>
<evidence type="ECO:0000313" key="4">
    <source>
        <dbReference type="EMBL" id="KRL06110.1"/>
    </source>
</evidence>
<keyword evidence="2" id="KW-0804">Transcription</keyword>
<evidence type="ECO:0000259" key="3">
    <source>
        <dbReference type="PROSITE" id="PS51000"/>
    </source>
</evidence>
<sequence>MNQASRLLIIKQMLNEKDELTTKDLAEYFKVSFDTVRRYVLRLASTGQAVRFHGGIMNNNLNDVPGYRIRSHVRSSVKASMAAAAEKMVISKRLYFIGTSTTLVLLCQLLNKKNITVITNSIDNALNLSQNTLPRVELLGGQLDKGNRYTYSLETLTQLDSFTFDTMFVGTSRVCEEGIYVVDKDDAVILKKAIVRSKRIVVIAEQYKFNSEQSSPYKLADCSEIDVLITDNKLSEAYKKWFKKTIEVKYIKVKEGE</sequence>
<dbReference type="InterPro" id="IPR001034">
    <property type="entry name" value="DeoR_HTH"/>
</dbReference>
<dbReference type="Proteomes" id="UP000051448">
    <property type="component" value="Unassembled WGS sequence"/>
</dbReference>
<dbReference type="SMART" id="SM01134">
    <property type="entry name" value="DeoRC"/>
    <property type="match status" value="1"/>
</dbReference>
<feature type="domain" description="HTH deoR-type" evidence="3">
    <location>
        <begin position="3"/>
        <end position="58"/>
    </location>
</feature>
<dbReference type="InterPro" id="IPR014036">
    <property type="entry name" value="DeoR-like_C"/>
</dbReference>
<keyword evidence="5" id="KW-1185">Reference proteome</keyword>
<dbReference type="EMBL" id="AZDX01000031">
    <property type="protein sequence ID" value="KRL06110.1"/>
    <property type="molecule type" value="Genomic_DNA"/>
</dbReference>
<evidence type="ECO:0000313" key="5">
    <source>
        <dbReference type="Proteomes" id="UP000051448"/>
    </source>
</evidence>
<dbReference type="Gene3D" id="3.40.50.1360">
    <property type="match status" value="1"/>
</dbReference>
<dbReference type="PANTHER" id="PTHR30363:SF51">
    <property type="entry name" value="HTH-TYPE TRANSCRIPTIONAL REPRESSOR GLCR"/>
    <property type="match status" value="1"/>
</dbReference>
<dbReference type="Pfam" id="PF00455">
    <property type="entry name" value="DeoRC"/>
    <property type="match status" value="1"/>
</dbReference>
<dbReference type="GeneID" id="98311050"/>
<dbReference type="Gene3D" id="1.10.10.10">
    <property type="entry name" value="Winged helix-like DNA-binding domain superfamily/Winged helix DNA-binding domain"/>
    <property type="match status" value="1"/>
</dbReference>
<dbReference type="InterPro" id="IPR036390">
    <property type="entry name" value="WH_DNA-bd_sf"/>
</dbReference>
<dbReference type="AlphaFoldDB" id="A0A0R1MDD5"/>
<dbReference type="InterPro" id="IPR050313">
    <property type="entry name" value="Carb_Metab_HTH_regulators"/>
</dbReference>
<evidence type="ECO:0000256" key="1">
    <source>
        <dbReference type="ARBA" id="ARBA00023015"/>
    </source>
</evidence>
<dbReference type="PANTHER" id="PTHR30363">
    <property type="entry name" value="HTH-TYPE TRANSCRIPTIONAL REGULATOR SRLR-RELATED"/>
    <property type="match status" value="1"/>
</dbReference>
<dbReference type="InterPro" id="IPR036388">
    <property type="entry name" value="WH-like_DNA-bd_sf"/>
</dbReference>
<keyword evidence="1" id="KW-0805">Transcription regulation</keyword>
<dbReference type="RefSeq" id="WP_057869980.1">
    <property type="nucleotide sequence ID" value="NZ_AZDX01000031.1"/>
</dbReference>
<gene>
    <name evidence="4" type="ORF">FC92_GL001158</name>
</gene>
<comment type="caution">
    <text evidence="4">The sequence shown here is derived from an EMBL/GenBank/DDBJ whole genome shotgun (WGS) entry which is preliminary data.</text>
</comment>
<dbReference type="SUPFAM" id="SSF46785">
    <property type="entry name" value="Winged helix' DNA-binding domain"/>
    <property type="match status" value="1"/>
</dbReference>
<name>A0A0R1MDD5_9LACO</name>
<dbReference type="SMART" id="SM00420">
    <property type="entry name" value="HTH_DEOR"/>
    <property type="match status" value="1"/>
</dbReference>
<dbReference type="PATRIC" id="fig|1423759.3.peg.1224"/>
<organism evidence="4 5">
    <name type="scientific">Liquorilactobacillus hordei DSM 19519</name>
    <dbReference type="NCBI Taxonomy" id="1423759"/>
    <lineage>
        <taxon>Bacteria</taxon>
        <taxon>Bacillati</taxon>
        <taxon>Bacillota</taxon>
        <taxon>Bacilli</taxon>
        <taxon>Lactobacillales</taxon>
        <taxon>Lactobacillaceae</taxon>
        <taxon>Liquorilactobacillus</taxon>
    </lineage>
</organism>
<proteinExistence type="predicted"/>
<reference evidence="4 5" key="1">
    <citation type="journal article" date="2015" name="Genome Announc.">
        <title>Expanding the biotechnology potential of lactobacilli through comparative genomics of 213 strains and associated genera.</title>
        <authorList>
            <person name="Sun Z."/>
            <person name="Harris H.M."/>
            <person name="McCann A."/>
            <person name="Guo C."/>
            <person name="Argimon S."/>
            <person name="Zhang W."/>
            <person name="Yang X."/>
            <person name="Jeffery I.B."/>
            <person name="Cooney J.C."/>
            <person name="Kagawa T.F."/>
            <person name="Liu W."/>
            <person name="Song Y."/>
            <person name="Salvetti E."/>
            <person name="Wrobel A."/>
            <person name="Rasinkangas P."/>
            <person name="Parkhill J."/>
            <person name="Rea M.C."/>
            <person name="O'Sullivan O."/>
            <person name="Ritari J."/>
            <person name="Douillard F.P."/>
            <person name="Paul Ross R."/>
            <person name="Yang R."/>
            <person name="Briner A.E."/>
            <person name="Felis G.E."/>
            <person name="de Vos W.M."/>
            <person name="Barrangou R."/>
            <person name="Klaenhammer T.R."/>
            <person name="Caufield P.W."/>
            <person name="Cui Y."/>
            <person name="Zhang H."/>
            <person name="O'Toole P.W."/>
        </authorList>
    </citation>
    <scope>NUCLEOTIDE SEQUENCE [LARGE SCALE GENOMIC DNA]</scope>
    <source>
        <strain evidence="4 5">DSM 19519</strain>
    </source>
</reference>
<dbReference type="InterPro" id="IPR037171">
    <property type="entry name" value="NagB/RpiA_transferase-like"/>
</dbReference>